<name>A0A926Q0J5_9FLAO</name>
<accession>A0A926Q0J5</accession>
<comment type="caution">
    <text evidence="1">The sequence shown here is derived from an EMBL/GenBank/DDBJ whole genome shotgun (WGS) entry which is preliminary data.</text>
</comment>
<dbReference type="EMBL" id="JACVDC010000005">
    <property type="protein sequence ID" value="MBC9794977.1"/>
    <property type="molecule type" value="Genomic_DNA"/>
</dbReference>
<gene>
    <name evidence="1" type="ORF">IBL28_03280</name>
</gene>
<evidence type="ECO:0000313" key="1">
    <source>
        <dbReference type="EMBL" id="MBC9794977.1"/>
    </source>
</evidence>
<protein>
    <submittedName>
        <fullName evidence="1">Uncharacterized protein</fullName>
    </submittedName>
</protein>
<sequence>MKGFIHKIAAVFMTFVVLLSTMSFTINMHCCGDSIRDISLLDKAEACSMDMQKSLTTPDCTISSEDCCSDKCIVIEGQGQLKPTSSTTVIEQQAFVAAFIYTYLNLFEGLEKGFVPFRDYEPPLLTSDVQVLYETYLI</sequence>
<reference evidence="1 2" key="1">
    <citation type="submission" date="2020-09" db="EMBL/GenBank/DDBJ databases">
        <title>Sinomicrobium weinanense sp. nov., a halophilic bacteria isolated from saline-alkali soil.</title>
        <authorList>
            <person name="Wu P."/>
            <person name="Ren H."/>
            <person name="Mei Y."/>
            <person name="Liang Y."/>
            <person name="Chen Z."/>
        </authorList>
    </citation>
    <scope>NUCLEOTIDE SEQUENCE [LARGE SCALE GENOMIC DNA]</scope>
    <source>
        <strain evidence="1 2">FJxs</strain>
    </source>
</reference>
<keyword evidence="2" id="KW-1185">Reference proteome</keyword>
<dbReference type="NCBIfam" id="NF047658">
    <property type="entry name" value="HYC_CC_PP"/>
    <property type="match status" value="1"/>
</dbReference>
<dbReference type="RefSeq" id="WP_187964131.1">
    <property type="nucleotide sequence ID" value="NZ_JACVDC010000005.1"/>
</dbReference>
<dbReference type="InterPro" id="IPR058060">
    <property type="entry name" value="HYC_CC_PP"/>
</dbReference>
<dbReference type="InterPro" id="IPR058512">
    <property type="entry name" value="DUF8199"/>
</dbReference>
<evidence type="ECO:0000313" key="2">
    <source>
        <dbReference type="Proteomes" id="UP000653730"/>
    </source>
</evidence>
<dbReference type="Pfam" id="PF26622">
    <property type="entry name" value="DUF8199"/>
    <property type="match status" value="1"/>
</dbReference>
<dbReference type="AlphaFoldDB" id="A0A926Q0J5"/>
<dbReference type="Proteomes" id="UP000653730">
    <property type="component" value="Unassembled WGS sequence"/>
</dbReference>
<proteinExistence type="predicted"/>
<organism evidence="1 2">
    <name type="scientific">Sinomicrobium weinanense</name>
    <dbReference type="NCBI Taxonomy" id="2842200"/>
    <lineage>
        <taxon>Bacteria</taxon>
        <taxon>Pseudomonadati</taxon>
        <taxon>Bacteroidota</taxon>
        <taxon>Flavobacteriia</taxon>
        <taxon>Flavobacteriales</taxon>
        <taxon>Flavobacteriaceae</taxon>
        <taxon>Sinomicrobium</taxon>
    </lineage>
</organism>